<evidence type="ECO:0000313" key="7">
    <source>
        <dbReference type="EMBL" id="WOH38927.1"/>
    </source>
</evidence>
<dbReference type="PANTHER" id="PTHR12778">
    <property type="entry name" value="SOLUTE CARRIER FAMILY 33 ACETYL-COA TRANSPORTER -RELATED"/>
    <property type="match status" value="1"/>
</dbReference>
<dbReference type="SUPFAM" id="SSF103473">
    <property type="entry name" value="MFS general substrate transporter"/>
    <property type="match status" value="1"/>
</dbReference>
<evidence type="ECO:0000256" key="5">
    <source>
        <dbReference type="ARBA" id="ARBA00023136"/>
    </source>
</evidence>
<feature type="transmembrane region" description="Helical" evidence="6">
    <location>
        <begin position="399"/>
        <end position="418"/>
    </location>
</feature>
<feature type="transmembrane region" description="Helical" evidence="6">
    <location>
        <begin position="364"/>
        <end position="387"/>
    </location>
</feature>
<feature type="transmembrane region" description="Helical" evidence="6">
    <location>
        <begin position="151"/>
        <end position="172"/>
    </location>
</feature>
<dbReference type="InterPro" id="IPR036259">
    <property type="entry name" value="MFS_trans_sf"/>
</dbReference>
<feature type="transmembrane region" description="Helical" evidence="6">
    <location>
        <begin position="109"/>
        <end position="130"/>
    </location>
</feature>
<feature type="transmembrane region" description="Helical" evidence="6">
    <location>
        <begin position="276"/>
        <end position="295"/>
    </location>
</feature>
<dbReference type="EMBL" id="CP136600">
    <property type="protein sequence ID" value="WOH38927.1"/>
    <property type="molecule type" value="Genomic_DNA"/>
</dbReference>
<feature type="transmembrane region" description="Helical" evidence="6">
    <location>
        <begin position="178"/>
        <end position="196"/>
    </location>
</feature>
<keyword evidence="5 6" id="KW-0472">Membrane</keyword>
<feature type="transmembrane region" description="Helical" evidence="6">
    <location>
        <begin position="335"/>
        <end position="357"/>
    </location>
</feature>
<gene>
    <name evidence="7" type="ORF">RI844_06825</name>
</gene>
<evidence type="ECO:0000256" key="4">
    <source>
        <dbReference type="ARBA" id="ARBA00022989"/>
    </source>
</evidence>
<dbReference type="Gene3D" id="1.20.1250.20">
    <property type="entry name" value="MFS general substrate transporter like domains"/>
    <property type="match status" value="2"/>
</dbReference>
<reference evidence="7 8" key="1">
    <citation type="submission" date="2023-09" db="EMBL/GenBank/DDBJ databases">
        <authorList>
            <person name="Qi X."/>
        </authorList>
    </citation>
    <scope>NUCLEOTIDE SEQUENCE [LARGE SCALE GENOMIC DNA]</scope>
    <source>
        <strain evidence="7 8">S1-1</strain>
    </source>
</reference>
<protein>
    <submittedName>
        <fullName evidence="7">MFS transporter</fullName>
    </submittedName>
</protein>
<dbReference type="Pfam" id="PF07690">
    <property type="entry name" value="MFS_1"/>
    <property type="match status" value="2"/>
</dbReference>
<organism evidence="7 8">
    <name type="scientific">Thalassotalea fonticola</name>
    <dbReference type="NCBI Taxonomy" id="3065649"/>
    <lineage>
        <taxon>Bacteria</taxon>
        <taxon>Pseudomonadati</taxon>
        <taxon>Pseudomonadota</taxon>
        <taxon>Gammaproteobacteria</taxon>
        <taxon>Alteromonadales</taxon>
        <taxon>Colwelliaceae</taxon>
        <taxon>Thalassotalea</taxon>
    </lineage>
</organism>
<evidence type="ECO:0000256" key="1">
    <source>
        <dbReference type="ARBA" id="ARBA00004141"/>
    </source>
</evidence>
<feature type="transmembrane region" description="Helical" evidence="6">
    <location>
        <begin position="239"/>
        <end position="256"/>
    </location>
</feature>
<dbReference type="PANTHER" id="PTHR12778:SF10">
    <property type="entry name" value="MAJOR FACILITATOR SUPERFAMILY DOMAIN-CONTAINING PROTEIN 3"/>
    <property type="match status" value="1"/>
</dbReference>
<feature type="transmembrane region" description="Helical" evidence="6">
    <location>
        <begin position="20"/>
        <end position="40"/>
    </location>
</feature>
<keyword evidence="4 6" id="KW-1133">Transmembrane helix</keyword>
<sequence length="438" mass="48311">MIKTYNALGSEKGRLFSFCLLYISEGIPYGFTSIALVAYLRSAGLPLDQIGLFMAALFMPWAFKWAWAPLIDLFKLRRLGGRKTWISCCTLAMIITLLMTAKTDYISNFNLLIIMVTLNNLFCATQDVAIDSLAVSTLKENERSRGNGYMFAGQYIGITLGGGGAMLFSSQYGFNNTLIFISVLLAMCLGYTLLFIQDPFTKEIIKQSKANAVRALALKFKQFFITLFESFFRSGKGPIFGLAFAIMPVGAMALAYGTLGTIQVDYGLDEAQIGRLSIYNTIAAAVGCALGGWLGDRFGLKSTLIITYILTAIPSSFLAWHIYQSGLGNIEANIFYTSIIAHGLFYGMSFGIHAAIFMGMTNPLVAATQFTAFMALTNLAISFANYWQGLIAESFDYAWVLFIDSLLIILPIMIIPLLRNRQIKSSTTEKQLQHAYAN</sequence>
<name>A0ABZ0GSJ2_9GAMM</name>
<evidence type="ECO:0000256" key="2">
    <source>
        <dbReference type="ARBA" id="ARBA00022448"/>
    </source>
</evidence>
<dbReference type="Proteomes" id="UP001301442">
    <property type="component" value="Chromosome"/>
</dbReference>
<dbReference type="RefSeq" id="WP_348397693.1">
    <property type="nucleotide sequence ID" value="NZ_CP136600.1"/>
</dbReference>
<keyword evidence="3 6" id="KW-0812">Transmembrane</keyword>
<feature type="transmembrane region" description="Helical" evidence="6">
    <location>
        <begin position="85"/>
        <end position="103"/>
    </location>
</feature>
<proteinExistence type="predicted"/>
<dbReference type="InterPro" id="IPR004752">
    <property type="entry name" value="AmpG_permease/AT-1"/>
</dbReference>
<evidence type="ECO:0000313" key="8">
    <source>
        <dbReference type="Proteomes" id="UP001301442"/>
    </source>
</evidence>
<evidence type="ECO:0000256" key="3">
    <source>
        <dbReference type="ARBA" id="ARBA00022692"/>
    </source>
</evidence>
<feature type="transmembrane region" description="Helical" evidence="6">
    <location>
        <begin position="52"/>
        <end position="73"/>
    </location>
</feature>
<evidence type="ECO:0000256" key="6">
    <source>
        <dbReference type="SAM" id="Phobius"/>
    </source>
</evidence>
<accession>A0ABZ0GSJ2</accession>
<dbReference type="InterPro" id="IPR011701">
    <property type="entry name" value="MFS"/>
</dbReference>
<keyword evidence="2" id="KW-0813">Transport</keyword>
<feature type="transmembrane region" description="Helical" evidence="6">
    <location>
        <begin position="302"/>
        <end position="323"/>
    </location>
</feature>
<keyword evidence="8" id="KW-1185">Reference proteome</keyword>
<comment type="subcellular location">
    <subcellularLocation>
        <location evidence="1">Membrane</location>
        <topology evidence="1">Multi-pass membrane protein</topology>
    </subcellularLocation>
</comment>